<accession>A2GBB7</accession>
<evidence type="ECO:0000313" key="11">
    <source>
        <dbReference type="Proteomes" id="UP000001542"/>
    </source>
</evidence>
<dbReference type="PANTHER" id="PTHR20961:SF38">
    <property type="entry name" value="PROTEIN O-LINKED-MANNOSE BETA-1,4-N-ACETYLGLUCOSAMINYLTRANSFERASE 2"/>
    <property type="match status" value="1"/>
</dbReference>
<dbReference type="VEuPathDB" id="TrichDB:TVAGG3_0286320"/>
<evidence type="ECO:0000256" key="3">
    <source>
        <dbReference type="ARBA" id="ARBA00022679"/>
    </source>
</evidence>
<comment type="subcellular location">
    <subcellularLocation>
        <location evidence="1">Membrane</location>
        <topology evidence="1">Single-pass membrane protein</topology>
    </subcellularLocation>
</comment>
<dbReference type="GO" id="GO:0016020">
    <property type="term" value="C:membrane"/>
    <property type="evidence" value="ECO:0007669"/>
    <property type="project" value="UniProtKB-SubCell"/>
</dbReference>
<keyword evidence="2" id="KW-0328">Glycosyltransferase</keyword>
<dbReference type="AlphaFoldDB" id="A2GBB7"/>
<feature type="transmembrane region" description="Helical" evidence="8">
    <location>
        <begin position="31"/>
        <end position="52"/>
    </location>
</feature>
<evidence type="ECO:0000256" key="6">
    <source>
        <dbReference type="ARBA" id="ARBA00023136"/>
    </source>
</evidence>
<dbReference type="Pfam" id="PF04577">
    <property type="entry name" value="Glyco_transf_61"/>
    <property type="match status" value="1"/>
</dbReference>
<evidence type="ECO:0000256" key="8">
    <source>
        <dbReference type="SAM" id="Phobius"/>
    </source>
</evidence>
<keyword evidence="3" id="KW-0808">Transferase</keyword>
<proteinExistence type="predicted"/>
<dbReference type="Proteomes" id="UP000001542">
    <property type="component" value="Unassembled WGS sequence"/>
</dbReference>
<dbReference type="SMR" id="A2GBB7"/>
<name>A2GBB7_TRIV3</name>
<keyword evidence="6 8" id="KW-0472">Membrane</keyword>
<evidence type="ECO:0000256" key="5">
    <source>
        <dbReference type="ARBA" id="ARBA00022989"/>
    </source>
</evidence>
<protein>
    <recommendedName>
        <fullName evidence="9">Glycosyltransferase 61 catalytic domain-containing protein</fullName>
    </recommendedName>
</protein>
<evidence type="ECO:0000313" key="10">
    <source>
        <dbReference type="EMBL" id="EAX85548.1"/>
    </source>
</evidence>
<reference evidence="10" key="2">
    <citation type="journal article" date="2007" name="Science">
        <title>Draft genome sequence of the sexually transmitted pathogen Trichomonas vaginalis.</title>
        <authorList>
            <person name="Carlton J.M."/>
            <person name="Hirt R.P."/>
            <person name="Silva J.C."/>
            <person name="Delcher A.L."/>
            <person name="Schatz M."/>
            <person name="Zhao Q."/>
            <person name="Wortman J.R."/>
            <person name="Bidwell S.L."/>
            <person name="Alsmark U.C.M."/>
            <person name="Besteiro S."/>
            <person name="Sicheritz-Ponten T."/>
            <person name="Noel C.J."/>
            <person name="Dacks J.B."/>
            <person name="Foster P.G."/>
            <person name="Simillion C."/>
            <person name="Van de Peer Y."/>
            <person name="Miranda-Saavedra D."/>
            <person name="Barton G.J."/>
            <person name="Westrop G.D."/>
            <person name="Mueller S."/>
            <person name="Dessi D."/>
            <person name="Fiori P.L."/>
            <person name="Ren Q."/>
            <person name="Paulsen I."/>
            <person name="Zhang H."/>
            <person name="Bastida-Corcuera F.D."/>
            <person name="Simoes-Barbosa A."/>
            <person name="Brown M.T."/>
            <person name="Hayes R.D."/>
            <person name="Mukherjee M."/>
            <person name="Okumura C.Y."/>
            <person name="Schneider R."/>
            <person name="Smith A.J."/>
            <person name="Vanacova S."/>
            <person name="Villalvazo M."/>
            <person name="Haas B.J."/>
            <person name="Pertea M."/>
            <person name="Feldblyum T.V."/>
            <person name="Utterback T.R."/>
            <person name="Shu C.L."/>
            <person name="Osoegawa K."/>
            <person name="de Jong P.J."/>
            <person name="Hrdy I."/>
            <person name="Horvathova L."/>
            <person name="Zubacova Z."/>
            <person name="Dolezal P."/>
            <person name="Malik S.B."/>
            <person name="Logsdon J.M. Jr."/>
            <person name="Henze K."/>
            <person name="Gupta A."/>
            <person name="Wang C.C."/>
            <person name="Dunne R.L."/>
            <person name="Upcroft J.A."/>
            <person name="Upcroft P."/>
            <person name="White O."/>
            <person name="Salzberg S.L."/>
            <person name="Tang P."/>
            <person name="Chiu C.-H."/>
            <person name="Lee Y.-S."/>
            <person name="Embley T.M."/>
            <person name="Coombs G.H."/>
            <person name="Mottram J.C."/>
            <person name="Tachezy J."/>
            <person name="Fraser-Liggett C.M."/>
            <person name="Johnson P.J."/>
        </authorList>
    </citation>
    <scope>NUCLEOTIDE SEQUENCE [LARGE SCALE GENOMIC DNA]</scope>
    <source>
        <strain evidence="10">G3</strain>
    </source>
</reference>
<dbReference type="PANTHER" id="PTHR20961">
    <property type="entry name" value="GLYCOSYLTRANSFERASE"/>
    <property type="match status" value="1"/>
</dbReference>
<organism evidence="10 11">
    <name type="scientific">Trichomonas vaginalis (strain ATCC PRA-98 / G3)</name>
    <dbReference type="NCBI Taxonomy" id="412133"/>
    <lineage>
        <taxon>Eukaryota</taxon>
        <taxon>Metamonada</taxon>
        <taxon>Parabasalia</taxon>
        <taxon>Trichomonadida</taxon>
        <taxon>Trichomonadidae</taxon>
        <taxon>Trichomonas</taxon>
    </lineage>
</organism>
<reference evidence="10" key="1">
    <citation type="submission" date="2006-10" db="EMBL/GenBank/DDBJ databases">
        <authorList>
            <person name="Amadeo P."/>
            <person name="Zhao Q."/>
            <person name="Wortman J."/>
            <person name="Fraser-Liggett C."/>
            <person name="Carlton J."/>
        </authorList>
    </citation>
    <scope>NUCLEOTIDE SEQUENCE</scope>
    <source>
        <strain evidence="10">G3</strain>
    </source>
</reference>
<evidence type="ECO:0000259" key="9">
    <source>
        <dbReference type="Pfam" id="PF04577"/>
    </source>
</evidence>
<dbReference type="eggNOG" id="KOG4698">
    <property type="taxonomic scope" value="Eukaryota"/>
</dbReference>
<evidence type="ECO:0000256" key="1">
    <source>
        <dbReference type="ARBA" id="ARBA00004167"/>
    </source>
</evidence>
<feature type="domain" description="Glycosyltransferase 61 catalytic" evidence="9">
    <location>
        <begin position="268"/>
        <end position="466"/>
    </location>
</feature>
<dbReference type="InterPro" id="IPR049625">
    <property type="entry name" value="Glyco_transf_61_cat"/>
</dbReference>
<sequence length="560" mass="66546">MNQTNTLLLGSAYKTRRPAALSKKDNSNRDFIIKSLIYWAIICTIILIYILFTTNSAGVIKTAWTRPIFSRYPIKTIKYDSTIHNRLIIYFETSSNIDTVKKLLPTFLFSSNFGNITFLPSDYKLNHYKNNIFTSEFIIPINGPWFVKIIISNFIVSQFLYSNNDLSLTSKNYTTMFCYGKDFNDRYCQVNNSCYDNNKFMFFSNLRISLVPQILYPGSRPIPRDYPCCRRVIRFLYQNKSFDSFEYKNKFTERCIITCRWYGMQHIWHSLFDFTLPIWWSKQMFWGHNDEDRVMVIDENKNTEKGYQFIDILTHKNVINIKLDEKYHNKTCFSSIILGVPKTELEVTPSKWPNGYQLPYEFADIAFHQFREHSISTYNVNNSLCGKTTKPRVIFINRDTNKRYIINSQDLINKMKEWAPDVDIDYVVYTNQTIGEQIAQFCNASLIISIHGSALSHMLWMRRNRSAIIEIFPYNYDCRDWYEQVAKGMGIKYFFWINKIPENSFQGRLDMKNYDKCKEEENSCLKDKCHEMLRDQPTIVDFKSFKPVFDNALQYIRRFY</sequence>
<gene>
    <name evidence="10" type="ORF">TVAG_527360</name>
</gene>
<dbReference type="STRING" id="5722.A2GBB7"/>
<dbReference type="InParanoid" id="A2GBB7"/>
<evidence type="ECO:0000256" key="4">
    <source>
        <dbReference type="ARBA" id="ARBA00022692"/>
    </source>
</evidence>
<dbReference type="InterPro" id="IPR007657">
    <property type="entry name" value="Glycosyltransferase_61"/>
</dbReference>
<dbReference type="EMBL" id="DS114902">
    <property type="protein sequence ID" value="EAX85548.1"/>
    <property type="molecule type" value="Genomic_DNA"/>
</dbReference>
<dbReference type="KEGG" id="tva:4743189"/>
<keyword evidence="4 8" id="KW-0812">Transmembrane</keyword>
<evidence type="ECO:0000256" key="2">
    <source>
        <dbReference type="ARBA" id="ARBA00022676"/>
    </source>
</evidence>
<dbReference type="OrthoDB" id="529273at2759"/>
<keyword evidence="11" id="KW-1185">Reference proteome</keyword>
<dbReference type="VEuPathDB" id="TrichDB:TVAG_527360"/>
<evidence type="ECO:0000256" key="7">
    <source>
        <dbReference type="ARBA" id="ARBA00023180"/>
    </source>
</evidence>
<keyword evidence="5 8" id="KW-1133">Transmembrane helix</keyword>
<keyword evidence="7" id="KW-0325">Glycoprotein</keyword>
<dbReference type="GO" id="GO:0016757">
    <property type="term" value="F:glycosyltransferase activity"/>
    <property type="evidence" value="ECO:0000318"/>
    <property type="project" value="GO_Central"/>
</dbReference>